<evidence type="ECO:0000256" key="5">
    <source>
        <dbReference type="ARBA" id="ARBA00022741"/>
    </source>
</evidence>
<dbReference type="GO" id="GO:0005886">
    <property type="term" value="C:plasma membrane"/>
    <property type="evidence" value="ECO:0007669"/>
    <property type="project" value="UniProtKB-SubCell"/>
</dbReference>
<name>A0AAN0RBV1_9PROT</name>
<sequence>MRAHVMIIMRHLRPAIMVFLFLSLITGILYQLAITGVSALVMPGKAGGSLVYDHGKLVGSRLIGQNFTQPGYFHPRLSATMGPDPANAAVTISAPYNAAASAASNLGPTSKVLVDRVAASAAALKAENPEAVAAGLPIPVDLVTGSGSGLDPDISPQAAMFQVKRIARVRKLPEDRIVALVNQMTEQPFLGWLGEPRVNVLQLNMALDTLK</sequence>
<evidence type="ECO:0000256" key="9">
    <source>
        <dbReference type="ARBA" id="ARBA00023065"/>
    </source>
</evidence>
<dbReference type="GO" id="GO:0016787">
    <property type="term" value="F:hydrolase activity"/>
    <property type="evidence" value="ECO:0007669"/>
    <property type="project" value="UniProtKB-KW"/>
</dbReference>
<evidence type="ECO:0000256" key="10">
    <source>
        <dbReference type="ARBA" id="ARBA00023136"/>
    </source>
</evidence>
<keyword evidence="8 11" id="KW-1133">Transmembrane helix</keyword>
<dbReference type="InterPro" id="IPR003820">
    <property type="entry name" value="KdpC"/>
</dbReference>
<keyword evidence="9 11" id="KW-0406">Ion transport</keyword>
<organism evidence="12 13">
    <name type="scientific">Granulibacter bethesdensis</name>
    <dbReference type="NCBI Taxonomy" id="364410"/>
    <lineage>
        <taxon>Bacteria</taxon>
        <taxon>Pseudomonadati</taxon>
        <taxon>Pseudomonadota</taxon>
        <taxon>Alphaproteobacteria</taxon>
        <taxon>Acetobacterales</taxon>
        <taxon>Acetobacteraceae</taxon>
        <taxon>Granulibacter</taxon>
    </lineage>
</organism>
<comment type="function">
    <text evidence="11">Part of the high-affinity ATP-driven potassium transport (or Kdp) system, which catalyzes the hydrolysis of ATP coupled with the electrogenic transport of potassium into the cytoplasm. This subunit acts as a catalytic chaperone that increases the ATP-binding affinity of the ATP-hydrolyzing subunit KdpB by the formation of a transient KdpB/KdpC/ATP ternary complex.</text>
</comment>
<accession>A0AAN0RBV1</accession>
<dbReference type="KEGG" id="gbc:GbCGDNIH3_0184"/>
<comment type="subcellular location">
    <subcellularLocation>
        <location evidence="11">Cell membrane</location>
        <topology evidence="11">Single-pass membrane protein</topology>
    </subcellularLocation>
</comment>
<evidence type="ECO:0000313" key="13">
    <source>
        <dbReference type="Proteomes" id="UP000019438"/>
    </source>
</evidence>
<reference evidence="13" key="1">
    <citation type="submission" date="2012-06" db="EMBL/GenBank/DDBJ databases">
        <title>Genome analysis of multiple Granulibacter bethesdensis isolates demonstrates substantial genome diversity.</title>
        <authorList>
            <person name="Greenberg D.E."/>
            <person name="Porcella S.F."/>
            <person name="Zarember K."/>
            <person name="Zelazny A.M."/>
            <person name="Bruno D."/>
            <person name="Martens C."/>
            <person name="Barbian K.D."/>
            <person name="Jaske E."/>
            <person name="Holland S.M."/>
        </authorList>
    </citation>
    <scope>NUCLEOTIDE SEQUENCE [LARGE SCALE GENOMIC DNA]</scope>
    <source>
        <strain evidence="13">CGDNIH3</strain>
    </source>
</reference>
<evidence type="ECO:0000256" key="7">
    <source>
        <dbReference type="ARBA" id="ARBA00022958"/>
    </source>
</evidence>
<dbReference type="GO" id="GO:0005524">
    <property type="term" value="F:ATP binding"/>
    <property type="evidence" value="ECO:0007669"/>
    <property type="project" value="UniProtKB-UniRule"/>
</dbReference>
<keyword evidence="7 11" id="KW-0630">Potassium</keyword>
<dbReference type="GO" id="GO:0008556">
    <property type="term" value="F:P-type potassium transmembrane transporter activity"/>
    <property type="evidence" value="ECO:0007669"/>
    <property type="project" value="InterPro"/>
</dbReference>
<dbReference type="PANTHER" id="PTHR30042">
    <property type="entry name" value="POTASSIUM-TRANSPORTING ATPASE C CHAIN"/>
    <property type="match status" value="1"/>
</dbReference>
<evidence type="ECO:0000256" key="11">
    <source>
        <dbReference type="HAMAP-Rule" id="MF_00276"/>
    </source>
</evidence>
<evidence type="ECO:0000256" key="1">
    <source>
        <dbReference type="ARBA" id="ARBA00022448"/>
    </source>
</evidence>
<evidence type="ECO:0000256" key="6">
    <source>
        <dbReference type="ARBA" id="ARBA00022840"/>
    </source>
</evidence>
<dbReference type="PANTHER" id="PTHR30042:SF2">
    <property type="entry name" value="POTASSIUM-TRANSPORTING ATPASE KDPC SUBUNIT"/>
    <property type="match status" value="1"/>
</dbReference>
<protein>
    <recommendedName>
        <fullName evidence="11">Potassium-transporting ATPase KdpC subunit</fullName>
    </recommendedName>
    <alternativeName>
        <fullName evidence="11">ATP phosphohydrolase [potassium-transporting] C chain</fullName>
    </alternativeName>
    <alternativeName>
        <fullName evidence="11">Potassium-binding and translocating subunit C</fullName>
    </alternativeName>
    <alternativeName>
        <fullName evidence="11">Potassium-translocating ATPase C chain</fullName>
    </alternativeName>
</protein>
<dbReference type="EMBL" id="CP003181">
    <property type="protein sequence ID" value="AHJ61933.1"/>
    <property type="molecule type" value="Genomic_DNA"/>
</dbReference>
<evidence type="ECO:0000256" key="4">
    <source>
        <dbReference type="ARBA" id="ARBA00022692"/>
    </source>
</evidence>
<comment type="subunit">
    <text evidence="11">The system is composed of three essential subunits: KdpA, KdpB and KdpC.</text>
</comment>
<dbReference type="Proteomes" id="UP000019438">
    <property type="component" value="Chromosome"/>
</dbReference>
<proteinExistence type="inferred from homology"/>
<evidence type="ECO:0000256" key="3">
    <source>
        <dbReference type="ARBA" id="ARBA00022538"/>
    </source>
</evidence>
<dbReference type="PIRSF" id="PIRSF001296">
    <property type="entry name" value="K_ATPase_KdpC"/>
    <property type="match status" value="1"/>
</dbReference>
<evidence type="ECO:0000313" key="12">
    <source>
        <dbReference type="EMBL" id="AHJ61933.1"/>
    </source>
</evidence>
<keyword evidence="12" id="KW-0378">Hydrolase</keyword>
<gene>
    <name evidence="11" type="primary">kdpC</name>
    <name evidence="12" type="ORF">GbCGDNIH3_0184</name>
</gene>
<keyword evidence="1 11" id="KW-0813">Transport</keyword>
<keyword evidence="3 11" id="KW-0633">Potassium transport</keyword>
<keyword evidence="5 11" id="KW-0547">Nucleotide-binding</keyword>
<keyword evidence="2 11" id="KW-1003">Cell membrane</keyword>
<dbReference type="NCBIfam" id="NF001454">
    <property type="entry name" value="PRK00315.1"/>
    <property type="match status" value="1"/>
</dbReference>
<dbReference type="Pfam" id="PF02669">
    <property type="entry name" value="KdpC"/>
    <property type="match status" value="1"/>
</dbReference>
<dbReference type="AlphaFoldDB" id="A0AAN0RBV1"/>
<keyword evidence="10 11" id="KW-0472">Membrane</keyword>
<comment type="similarity">
    <text evidence="11">Belongs to the KdpC family.</text>
</comment>
<keyword evidence="6 11" id="KW-0067">ATP-binding</keyword>
<keyword evidence="4 11" id="KW-0812">Transmembrane</keyword>
<evidence type="ECO:0000256" key="8">
    <source>
        <dbReference type="ARBA" id="ARBA00022989"/>
    </source>
</evidence>
<evidence type="ECO:0000256" key="2">
    <source>
        <dbReference type="ARBA" id="ARBA00022475"/>
    </source>
</evidence>
<dbReference type="HAMAP" id="MF_00276">
    <property type="entry name" value="KdpC"/>
    <property type="match status" value="1"/>
</dbReference>
<dbReference type="NCBIfam" id="TIGR00681">
    <property type="entry name" value="kdpC"/>
    <property type="match status" value="1"/>
</dbReference>